<dbReference type="GO" id="GO:0004601">
    <property type="term" value="F:peroxidase activity"/>
    <property type="evidence" value="ECO:0007669"/>
    <property type="project" value="UniProtKB-KW"/>
</dbReference>
<evidence type="ECO:0000313" key="5">
    <source>
        <dbReference type="EMBL" id="KAK3612461.1"/>
    </source>
</evidence>
<evidence type="ECO:0000256" key="3">
    <source>
        <dbReference type="ARBA" id="ARBA00023002"/>
    </source>
</evidence>
<protein>
    <recommendedName>
        <fullName evidence="4">Glutathione peroxidase</fullName>
    </recommendedName>
</protein>
<comment type="similarity">
    <text evidence="1 4">Belongs to the glutathione peroxidase family.</text>
</comment>
<keyword evidence="6" id="KW-1185">Reference proteome</keyword>
<reference evidence="5" key="1">
    <citation type="journal article" date="2021" name="Genome Biol. Evol.">
        <title>A High-Quality Reference Genome for a Parasitic Bivalve with Doubly Uniparental Inheritance (Bivalvia: Unionida).</title>
        <authorList>
            <person name="Smith C.H."/>
        </authorList>
    </citation>
    <scope>NUCLEOTIDE SEQUENCE</scope>
    <source>
        <strain evidence="5">CHS0354</strain>
    </source>
</reference>
<dbReference type="InterPro" id="IPR000889">
    <property type="entry name" value="Glutathione_peroxidase"/>
</dbReference>
<keyword evidence="3 4" id="KW-0560">Oxidoreductase</keyword>
<comment type="caution">
    <text evidence="5">The sequence shown here is derived from an EMBL/GenBank/DDBJ whole genome shotgun (WGS) entry which is preliminary data.</text>
</comment>
<evidence type="ECO:0000313" key="6">
    <source>
        <dbReference type="Proteomes" id="UP001195483"/>
    </source>
</evidence>
<dbReference type="PROSITE" id="PS51355">
    <property type="entry name" value="GLUTATHIONE_PEROXID_3"/>
    <property type="match status" value="1"/>
</dbReference>
<reference evidence="5" key="3">
    <citation type="submission" date="2023-05" db="EMBL/GenBank/DDBJ databases">
        <authorList>
            <person name="Smith C.H."/>
        </authorList>
    </citation>
    <scope>NUCLEOTIDE SEQUENCE</scope>
    <source>
        <strain evidence="5">CHS0354</strain>
        <tissue evidence="5">Mantle</tissue>
    </source>
</reference>
<name>A0AAE0TLI7_9BIVA</name>
<dbReference type="AlphaFoldDB" id="A0AAE0TLI7"/>
<dbReference type="PANTHER" id="PTHR11592">
    <property type="entry name" value="GLUTATHIONE PEROXIDASE"/>
    <property type="match status" value="1"/>
</dbReference>
<accession>A0AAE0TLI7</accession>
<sequence length="143" mass="16612">MVHYPEINALVEKYQQYGLVVLGFPCNNFGLQEPGADASEILNGLKFVRPGNGFEPKFRLTQKIDVNGDKEHPIYTYLKRNCESPKDMFYNSTDLFYSPLRSRDIRWNFESFLISKDGYPIYRYSDDTLPLNLKSTIEALLKL</sequence>
<dbReference type="SUPFAM" id="SSF52833">
    <property type="entry name" value="Thioredoxin-like"/>
    <property type="match status" value="1"/>
</dbReference>
<organism evidence="5 6">
    <name type="scientific">Potamilus streckersoni</name>
    <dbReference type="NCBI Taxonomy" id="2493646"/>
    <lineage>
        <taxon>Eukaryota</taxon>
        <taxon>Metazoa</taxon>
        <taxon>Spiralia</taxon>
        <taxon>Lophotrochozoa</taxon>
        <taxon>Mollusca</taxon>
        <taxon>Bivalvia</taxon>
        <taxon>Autobranchia</taxon>
        <taxon>Heteroconchia</taxon>
        <taxon>Palaeoheterodonta</taxon>
        <taxon>Unionida</taxon>
        <taxon>Unionoidea</taxon>
        <taxon>Unionidae</taxon>
        <taxon>Ambleminae</taxon>
        <taxon>Lampsilini</taxon>
        <taxon>Potamilus</taxon>
    </lineage>
</organism>
<dbReference type="Proteomes" id="UP001195483">
    <property type="component" value="Unassembled WGS sequence"/>
</dbReference>
<dbReference type="Pfam" id="PF00255">
    <property type="entry name" value="GSHPx"/>
    <property type="match status" value="1"/>
</dbReference>
<evidence type="ECO:0000256" key="4">
    <source>
        <dbReference type="RuleBase" id="RU000499"/>
    </source>
</evidence>
<gene>
    <name evidence="5" type="ORF">CHS0354_032075</name>
</gene>
<evidence type="ECO:0000256" key="1">
    <source>
        <dbReference type="ARBA" id="ARBA00006926"/>
    </source>
</evidence>
<evidence type="ECO:0000256" key="2">
    <source>
        <dbReference type="ARBA" id="ARBA00022559"/>
    </source>
</evidence>
<dbReference type="PANTHER" id="PTHR11592:SF78">
    <property type="entry name" value="GLUTATHIONE PEROXIDASE"/>
    <property type="match status" value="1"/>
</dbReference>
<keyword evidence="2 4" id="KW-0575">Peroxidase</keyword>
<proteinExistence type="inferred from homology"/>
<dbReference type="PIRSF" id="PIRSF000303">
    <property type="entry name" value="Glutathion_perox"/>
    <property type="match status" value="1"/>
</dbReference>
<dbReference type="EMBL" id="JAEAOA010001901">
    <property type="protein sequence ID" value="KAK3612461.1"/>
    <property type="molecule type" value="Genomic_DNA"/>
</dbReference>
<dbReference type="GO" id="GO:0006979">
    <property type="term" value="P:response to oxidative stress"/>
    <property type="evidence" value="ECO:0007669"/>
    <property type="project" value="InterPro"/>
</dbReference>
<dbReference type="Gene3D" id="3.40.30.10">
    <property type="entry name" value="Glutaredoxin"/>
    <property type="match status" value="1"/>
</dbReference>
<dbReference type="PRINTS" id="PR01011">
    <property type="entry name" value="GLUTPROXDASE"/>
</dbReference>
<reference evidence="5" key="2">
    <citation type="journal article" date="2021" name="Genome Biol. Evol.">
        <title>Developing a high-quality reference genome for a parasitic bivalve with doubly uniparental inheritance (Bivalvia: Unionida).</title>
        <authorList>
            <person name="Smith C.H."/>
        </authorList>
    </citation>
    <scope>NUCLEOTIDE SEQUENCE</scope>
    <source>
        <strain evidence="5">CHS0354</strain>
        <tissue evidence="5">Mantle</tissue>
    </source>
</reference>
<dbReference type="InterPro" id="IPR036249">
    <property type="entry name" value="Thioredoxin-like_sf"/>
</dbReference>